<dbReference type="EMBL" id="VSWC01000041">
    <property type="protein sequence ID" value="KAA1104629.1"/>
    <property type="molecule type" value="Genomic_DNA"/>
</dbReference>
<dbReference type="Proteomes" id="UP000324748">
    <property type="component" value="Unassembled WGS sequence"/>
</dbReference>
<name>A0A5B0PWB7_PUCGR</name>
<gene>
    <name evidence="2" type="ORF">PGT21_028508</name>
    <name evidence="1" type="ORF">PGTUg99_010240</name>
</gene>
<evidence type="ECO:0000313" key="3">
    <source>
        <dbReference type="Proteomes" id="UP000324748"/>
    </source>
</evidence>
<comment type="caution">
    <text evidence="2">The sequence shown here is derived from an EMBL/GenBank/DDBJ whole genome shotgun (WGS) entry which is preliminary data.</text>
</comment>
<evidence type="ECO:0000313" key="2">
    <source>
        <dbReference type="EMBL" id="KAA1104629.1"/>
    </source>
</evidence>
<dbReference type="OrthoDB" id="2496784at2759"/>
<keyword evidence="3" id="KW-1185">Reference proteome</keyword>
<evidence type="ECO:0000313" key="1">
    <source>
        <dbReference type="EMBL" id="KAA1097234.1"/>
    </source>
</evidence>
<dbReference type="AlphaFoldDB" id="A0A5B0PWB7"/>
<sequence>MSVDGKQKSTSKHTQSRALDSLRVCKWLVLVDPWTVTSNSNRVRLNKTFDIPSFRNLASITWYLISLTSSWKYVLQYSMVLAQVSPRTSKHSASMFFAVGLVHLLCLSHPIGSASIKLLDSPDHSIDSTREGHVQAVKSTAHISRRSDTGLSPAVANSGCYNYLKGKDGCAYANPTNNCARKMSSMAVQLFAMGPPPGNTSSHLDQSSLPGEKALLKRNENQTWSAPTPENTTSFLATNSILSSNSSSNSSIFLGNTSLPLYNNSESSICGNYDGEEQMGVCLWSGPASGTPDSNGSGWVSSNITANCHKEVILQRSGSNSPMIVARVLEGCSFNTEELATGCSQIYVTKKVFMALNPSPTELEKGALEDTITWDFNSRGNIFNSAV</sequence>
<dbReference type="Proteomes" id="UP000325313">
    <property type="component" value="Unassembled WGS sequence"/>
</dbReference>
<proteinExistence type="predicted"/>
<dbReference type="EMBL" id="VDEP01000349">
    <property type="protein sequence ID" value="KAA1097234.1"/>
    <property type="molecule type" value="Genomic_DNA"/>
</dbReference>
<evidence type="ECO:0000313" key="4">
    <source>
        <dbReference type="Proteomes" id="UP000325313"/>
    </source>
</evidence>
<protein>
    <submittedName>
        <fullName evidence="2">Uncharacterized protein</fullName>
    </submittedName>
</protein>
<accession>A0A5B0PWB7</accession>
<reference evidence="3 4" key="1">
    <citation type="submission" date="2019-05" db="EMBL/GenBank/DDBJ databases">
        <title>Emergence of the Ug99 lineage of the wheat stem rust pathogen through somatic hybridization.</title>
        <authorList>
            <person name="Li F."/>
            <person name="Upadhyaya N.M."/>
            <person name="Sperschneider J."/>
            <person name="Matny O."/>
            <person name="Nguyen-Phuc H."/>
            <person name="Mago R."/>
            <person name="Raley C."/>
            <person name="Miller M.E."/>
            <person name="Silverstein K.A.T."/>
            <person name="Henningsen E."/>
            <person name="Hirsch C.D."/>
            <person name="Visser B."/>
            <person name="Pretorius Z.A."/>
            <person name="Steffenson B.J."/>
            <person name="Schwessinger B."/>
            <person name="Dodds P.N."/>
            <person name="Figueroa M."/>
        </authorList>
    </citation>
    <scope>NUCLEOTIDE SEQUENCE [LARGE SCALE GENOMIC DNA]</scope>
    <source>
        <strain evidence="2">21-0</strain>
        <strain evidence="1 4">Ug99</strain>
    </source>
</reference>
<organism evidence="2 3">
    <name type="scientific">Puccinia graminis f. sp. tritici</name>
    <dbReference type="NCBI Taxonomy" id="56615"/>
    <lineage>
        <taxon>Eukaryota</taxon>
        <taxon>Fungi</taxon>
        <taxon>Dikarya</taxon>
        <taxon>Basidiomycota</taxon>
        <taxon>Pucciniomycotina</taxon>
        <taxon>Pucciniomycetes</taxon>
        <taxon>Pucciniales</taxon>
        <taxon>Pucciniaceae</taxon>
        <taxon>Puccinia</taxon>
    </lineage>
</organism>